<evidence type="ECO:0000256" key="2">
    <source>
        <dbReference type="ARBA" id="ARBA00004141"/>
    </source>
</evidence>
<dbReference type="Proteomes" id="UP000444316">
    <property type="component" value="Unassembled WGS sequence"/>
</dbReference>
<evidence type="ECO:0000256" key="3">
    <source>
        <dbReference type="ARBA" id="ARBA00012438"/>
    </source>
</evidence>
<evidence type="ECO:0000313" key="16">
    <source>
        <dbReference type="Proteomes" id="UP000444316"/>
    </source>
</evidence>
<dbReference type="EMBL" id="WWCL01000002">
    <property type="protein sequence ID" value="MYN45984.1"/>
    <property type="molecule type" value="Genomic_DNA"/>
</dbReference>
<proteinExistence type="predicted"/>
<evidence type="ECO:0000256" key="11">
    <source>
        <dbReference type="SAM" id="MobiDB-lite"/>
    </source>
</evidence>
<dbReference type="InterPro" id="IPR003661">
    <property type="entry name" value="HisK_dim/P_dom"/>
</dbReference>
<dbReference type="Pfam" id="PF02518">
    <property type="entry name" value="HATPase_c"/>
    <property type="match status" value="1"/>
</dbReference>
<dbReference type="PANTHER" id="PTHR45436:SF15">
    <property type="entry name" value="SENSOR HISTIDINE KINASE CUSS"/>
    <property type="match status" value="1"/>
</dbReference>
<dbReference type="PRINTS" id="PR00344">
    <property type="entry name" value="BCTRLSENSOR"/>
</dbReference>
<dbReference type="PROSITE" id="PS50885">
    <property type="entry name" value="HAMP"/>
    <property type="match status" value="1"/>
</dbReference>
<protein>
    <recommendedName>
        <fullName evidence="3">histidine kinase</fullName>
        <ecNumber evidence="3">2.7.13.3</ecNumber>
    </recommendedName>
</protein>
<dbReference type="GO" id="GO:0000155">
    <property type="term" value="F:phosphorelay sensor kinase activity"/>
    <property type="evidence" value="ECO:0007669"/>
    <property type="project" value="InterPro"/>
</dbReference>
<keyword evidence="8 12" id="KW-1133">Transmembrane helix</keyword>
<feature type="region of interest" description="Disordered" evidence="11">
    <location>
        <begin position="152"/>
        <end position="199"/>
    </location>
</feature>
<dbReference type="InterPro" id="IPR036890">
    <property type="entry name" value="HATPase_C_sf"/>
</dbReference>
<organism evidence="15 16">
    <name type="scientific">Duganella fentianensis</name>
    <dbReference type="NCBI Taxonomy" id="2692177"/>
    <lineage>
        <taxon>Bacteria</taxon>
        <taxon>Pseudomonadati</taxon>
        <taxon>Pseudomonadota</taxon>
        <taxon>Betaproteobacteria</taxon>
        <taxon>Burkholderiales</taxon>
        <taxon>Oxalobacteraceae</taxon>
        <taxon>Telluria group</taxon>
        <taxon>Duganella</taxon>
    </lineage>
</organism>
<dbReference type="SUPFAM" id="SSF47384">
    <property type="entry name" value="Homodimeric domain of signal transducing histidine kinase"/>
    <property type="match status" value="1"/>
</dbReference>
<evidence type="ECO:0000259" key="14">
    <source>
        <dbReference type="PROSITE" id="PS50885"/>
    </source>
</evidence>
<dbReference type="SMART" id="SM00388">
    <property type="entry name" value="HisKA"/>
    <property type="match status" value="1"/>
</dbReference>
<dbReference type="SUPFAM" id="SSF55874">
    <property type="entry name" value="ATPase domain of HSP90 chaperone/DNA topoisomerase II/histidine kinase"/>
    <property type="match status" value="1"/>
</dbReference>
<evidence type="ECO:0000256" key="7">
    <source>
        <dbReference type="ARBA" id="ARBA00022777"/>
    </source>
</evidence>
<dbReference type="Gene3D" id="6.10.340.10">
    <property type="match status" value="1"/>
</dbReference>
<dbReference type="InterPro" id="IPR005467">
    <property type="entry name" value="His_kinase_dom"/>
</dbReference>
<evidence type="ECO:0000256" key="12">
    <source>
        <dbReference type="SAM" id="Phobius"/>
    </source>
</evidence>
<dbReference type="GO" id="GO:0005886">
    <property type="term" value="C:plasma membrane"/>
    <property type="evidence" value="ECO:0007669"/>
    <property type="project" value="TreeGrafter"/>
</dbReference>
<evidence type="ECO:0000256" key="8">
    <source>
        <dbReference type="ARBA" id="ARBA00022989"/>
    </source>
</evidence>
<evidence type="ECO:0000313" key="15">
    <source>
        <dbReference type="EMBL" id="MYN45984.1"/>
    </source>
</evidence>
<dbReference type="Pfam" id="PF00512">
    <property type="entry name" value="HisKA"/>
    <property type="match status" value="1"/>
</dbReference>
<dbReference type="SMART" id="SM00304">
    <property type="entry name" value="HAMP"/>
    <property type="match status" value="1"/>
</dbReference>
<keyword evidence="5" id="KW-0808">Transferase</keyword>
<reference evidence="15" key="1">
    <citation type="submission" date="2019-12" db="EMBL/GenBank/DDBJ databases">
        <title>Novel species isolated from a subtropical stream in China.</title>
        <authorList>
            <person name="Lu H."/>
        </authorList>
    </citation>
    <scope>NUCLEOTIDE SEQUENCE [LARGE SCALE GENOMIC DNA]</scope>
    <source>
        <strain evidence="15">FT93W</strain>
    </source>
</reference>
<evidence type="ECO:0000256" key="6">
    <source>
        <dbReference type="ARBA" id="ARBA00022692"/>
    </source>
</evidence>
<dbReference type="RefSeq" id="WP_161035515.1">
    <property type="nucleotide sequence ID" value="NZ_WWCL01000002.1"/>
</dbReference>
<comment type="caution">
    <text evidence="15">The sequence shown here is derived from an EMBL/GenBank/DDBJ whole genome shotgun (WGS) entry which is preliminary data.</text>
</comment>
<feature type="transmembrane region" description="Helical" evidence="12">
    <location>
        <begin position="6"/>
        <end position="29"/>
    </location>
</feature>
<evidence type="ECO:0000256" key="9">
    <source>
        <dbReference type="ARBA" id="ARBA00023012"/>
    </source>
</evidence>
<dbReference type="SUPFAM" id="SSF158472">
    <property type="entry name" value="HAMP domain-like"/>
    <property type="match status" value="1"/>
</dbReference>
<feature type="transmembrane region" description="Helical" evidence="12">
    <location>
        <begin position="206"/>
        <end position="227"/>
    </location>
</feature>
<comment type="catalytic activity">
    <reaction evidence="1">
        <text>ATP + protein L-histidine = ADP + protein N-phospho-L-histidine.</text>
        <dbReference type="EC" id="2.7.13.3"/>
    </reaction>
</comment>
<gene>
    <name evidence="15" type="ORF">GTP23_13090</name>
</gene>
<dbReference type="Gene3D" id="1.10.287.130">
    <property type="match status" value="1"/>
</dbReference>
<dbReference type="Gene3D" id="3.30.565.10">
    <property type="entry name" value="Histidine kinase-like ATPase, C-terminal domain"/>
    <property type="match status" value="1"/>
</dbReference>
<dbReference type="InterPro" id="IPR003660">
    <property type="entry name" value="HAMP_dom"/>
</dbReference>
<accession>A0A845HX65</accession>
<evidence type="ECO:0000256" key="5">
    <source>
        <dbReference type="ARBA" id="ARBA00022679"/>
    </source>
</evidence>
<feature type="domain" description="Histidine kinase" evidence="13">
    <location>
        <begin position="286"/>
        <end position="498"/>
    </location>
</feature>
<keyword evidence="9" id="KW-0902">Two-component regulatory system</keyword>
<dbReference type="AlphaFoldDB" id="A0A845HX65"/>
<keyword evidence="6 12" id="KW-0812">Transmembrane</keyword>
<dbReference type="InterPro" id="IPR036097">
    <property type="entry name" value="HisK_dim/P_sf"/>
</dbReference>
<dbReference type="Pfam" id="PF00672">
    <property type="entry name" value="HAMP"/>
    <property type="match status" value="1"/>
</dbReference>
<dbReference type="InterPro" id="IPR050428">
    <property type="entry name" value="TCS_sensor_his_kinase"/>
</dbReference>
<dbReference type="PANTHER" id="PTHR45436">
    <property type="entry name" value="SENSOR HISTIDINE KINASE YKOH"/>
    <property type="match status" value="1"/>
</dbReference>
<dbReference type="PROSITE" id="PS50109">
    <property type="entry name" value="HIS_KIN"/>
    <property type="match status" value="1"/>
</dbReference>
<sequence>MGRLFWKFFVCILLAQLTATIGIGGAVWLRSRAQSENQLRSVDTSPPAEMAINAAASTLEFGGSAALHRMLEAGGRYQVYAIDEQNHELLGREFNAATVSEARAMLKRDERQRGLRQQRGVDGKLYLLYLPAHGFNLDRPLLKSLTEPKLLELPGQRHGPDPRSMGGAPREMDAAGAAQPDHSRPPPPREGFDGRGGMHRGPMTPWIPLAAATLASLLFSVILAWYFSRPIRALRQAFDAAAEGDLAPRFGRGTGSAELNDLGRDFDRMTERLRTLIDGQTRLLHDVSHELRSPLARLQAAIGLAHQQPEKMAASMQRIELESVRMDKLVGELLTLSRLEAGAIRTSQEEVGMAELLEQITDDAAFEARSLQREVQLQGETDVVVTGQAELLARAIENVVRNAIKHSPEHGLVELQAETTQGGRWLTLRVLDRGPGVAEQDLDTIFQPFFRSSNAGVEGHGLGLAIARHVVEAHGGKIKATNREGGGLCVELRLPLKR</sequence>
<dbReference type="EC" id="2.7.13.3" evidence="3"/>
<keyword evidence="7" id="KW-0418">Kinase</keyword>
<keyword evidence="16" id="KW-1185">Reference proteome</keyword>
<evidence type="ECO:0000256" key="10">
    <source>
        <dbReference type="ARBA" id="ARBA00023136"/>
    </source>
</evidence>
<dbReference type="InterPro" id="IPR004358">
    <property type="entry name" value="Sig_transdc_His_kin-like_C"/>
</dbReference>
<dbReference type="SMART" id="SM00387">
    <property type="entry name" value="HATPase_c"/>
    <property type="match status" value="1"/>
</dbReference>
<evidence type="ECO:0000256" key="1">
    <source>
        <dbReference type="ARBA" id="ARBA00000085"/>
    </source>
</evidence>
<keyword evidence="4" id="KW-0597">Phosphoprotein</keyword>
<dbReference type="CDD" id="cd06225">
    <property type="entry name" value="HAMP"/>
    <property type="match status" value="1"/>
</dbReference>
<dbReference type="InterPro" id="IPR003594">
    <property type="entry name" value="HATPase_dom"/>
</dbReference>
<keyword evidence="10 12" id="KW-0472">Membrane</keyword>
<evidence type="ECO:0000256" key="4">
    <source>
        <dbReference type="ARBA" id="ARBA00022553"/>
    </source>
</evidence>
<feature type="domain" description="HAMP" evidence="14">
    <location>
        <begin position="225"/>
        <end position="278"/>
    </location>
</feature>
<comment type="subcellular location">
    <subcellularLocation>
        <location evidence="2">Membrane</location>
        <topology evidence="2">Multi-pass membrane protein</topology>
    </subcellularLocation>
</comment>
<name>A0A845HX65_9BURK</name>
<evidence type="ECO:0000259" key="13">
    <source>
        <dbReference type="PROSITE" id="PS50109"/>
    </source>
</evidence>
<dbReference type="CDD" id="cd00082">
    <property type="entry name" value="HisKA"/>
    <property type="match status" value="1"/>
</dbReference>